<dbReference type="PANTHER" id="PTHR34301:SF8">
    <property type="entry name" value="ATPASE DOMAIN-CONTAINING PROTEIN"/>
    <property type="match status" value="1"/>
</dbReference>
<dbReference type="STRING" id="1210086.GCA_001613105_02124"/>
<name>A0A370I3Z1_9NOCA</name>
<dbReference type="SUPFAM" id="SSF52540">
    <property type="entry name" value="P-loop containing nucleoside triphosphate hydrolases"/>
    <property type="match status" value="1"/>
</dbReference>
<dbReference type="InterPro" id="IPR041664">
    <property type="entry name" value="AAA_16"/>
</dbReference>
<feature type="region of interest" description="Disordered" evidence="1">
    <location>
        <begin position="263"/>
        <end position="287"/>
    </location>
</feature>
<feature type="domain" description="Orc1-like AAA ATPase" evidence="2">
    <location>
        <begin position="997"/>
        <end position="1148"/>
    </location>
</feature>
<protein>
    <submittedName>
        <fullName evidence="3">AAA+ ATPase superfamily predicted ATPase</fullName>
    </submittedName>
</protein>
<evidence type="ECO:0000313" key="4">
    <source>
        <dbReference type="Proteomes" id="UP000254869"/>
    </source>
</evidence>
<organism evidence="3 4">
    <name type="scientific">Nocardia pseudobrasiliensis</name>
    <dbReference type="NCBI Taxonomy" id="45979"/>
    <lineage>
        <taxon>Bacteria</taxon>
        <taxon>Bacillati</taxon>
        <taxon>Actinomycetota</taxon>
        <taxon>Actinomycetes</taxon>
        <taxon>Mycobacteriales</taxon>
        <taxon>Nocardiaceae</taxon>
        <taxon>Nocardia</taxon>
    </lineage>
</organism>
<evidence type="ECO:0000256" key="1">
    <source>
        <dbReference type="SAM" id="MobiDB-lite"/>
    </source>
</evidence>
<evidence type="ECO:0000313" key="3">
    <source>
        <dbReference type="EMBL" id="RDI65446.1"/>
    </source>
</evidence>
<sequence>MGAVDAEFVRSVASVGDQVEIRLVSGDLLPGRLASLGEDRLVLDQGPDGQLVLTLGAVLFVRTVAAAGEQTPAPPTSPPRPADDPPADIDVSAPLAELAAMSVLPLRAPLTAPDPVRRDVVSITNSLGNAVKINELDPKYGRVRPLLLRAKGLVSRYPSAADLRYLAGVLALLVGEDRDARQSLTTAAEIGDDPEYLRLTAIACARTEETAAAVFALVDYFKSVPPKRTDPLWRILRQLSAGGSTRNVLDDIASEHARKLVGPAEPEPAPVRTPVPAAKPPVPRPTRIAPVRRVPTAKPETRTPENPYDKAKHLEHREKDLAGAQAAYRQAIKLGFKAESAVKDLAWLTKRVEGPHAALRVINVEFAGMVSPGDALDNILIDFYLSTQEYDAVIPLLERQARRTDINEGQRAHRTYQLAISKLSDGRECVEDWHRINQTRPSPAARRGLALALIQRANVDDYDEAERVLEGDVDEKSADIRRRIDEIRSGDYKDIDLREWATEILGEPDRLPLTPLVNFVMEHYSVSATKLRQQKEGEGKRPSYQDARRLADIGRQNRQHARELSADNYMSAAAITWESTKEEFAEFLTSGLTTVADVMLERQSPDAARELYLEALRASEGLDDPEALQDTWLALNRFVRSRDGRMVLLGGRPQKSRSNIAKALADQLKAHGENVFDLVTQLVSQTSLGGEIILEAVGKVDGLGRPARDYLRQQVDSPGGLGSAELLKNAWRRLAERWSQEQSQTIAQLSFLQDIDLSNDVLAVTIERIDQYLTGPHEQDQLYRVSTALQRLRDYLAEKSFEDREARLRRASETVKILQQEIRQAPTRFSVEAIWPVCEKILQLVSAATSDLHAQHKPEPELSLALNQATMDQSGRITVQIKVSNRAGAAPLESPTLMCADEELLDGKSLSDNLPVAIRGGDHHIQVMKIRVRSRIRDDGAFSLPVTLEYGARNLDRRESRETTLPVRLLNGDDFVPIVNPFQDGASGRVVDRPDMFIGRGELISRIYRHLDSALRPGNGVAIFGQKRAGKSSIRLHLTRRLITESGFIVVDLENIGDFAPEPGETSSRKLVAALLWKILERAQEAYRARAGDAVPVIPPEWTRRALLDDEQPMAVFIDLIQRFLDRFPPGQKPRLVVLIDEFQYFDQWIKSGLLSPSFMQSIKALIERRLFHLVIVGQDAVERLIAEHANVFGVFAKERVSYLEPKYAHILIDRPIQDPPTGSGQSRFRERAIDRIIELTGGSAFYIQKFCFELVEYMNEQRAPAVTEADIELVRELLLESMRWADFDNLETSGYTDLDKSDGPTYRRALQAVAVASRDGVASFDRVADQYTGATELRGLLDDLVLRDVVREEKGQYRIVVRLYQEWLLAQMLGDHPQNREGGGRGEQA</sequence>
<dbReference type="Gene3D" id="3.40.50.300">
    <property type="entry name" value="P-loop containing nucleotide triphosphate hydrolases"/>
    <property type="match status" value="1"/>
</dbReference>
<gene>
    <name evidence="3" type="ORF">DFR76_106317</name>
</gene>
<feature type="region of interest" description="Disordered" evidence="1">
    <location>
        <begin position="68"/>
        <end position="89"/>
    </location>
</feature>
<dbReference type="RefSeq" id="WP_147287974.1">
    <property type="nucleotide sequence ID" value="NZ_QQBC01000006.1"/>
</dbReference>
<dbReference type="EMBL" id="QQBC01000006">
    <property type="protein sequence ID" value="RDI65446.1"/>
    <property type="molecule type" value="Genomic_DNA"/>
</dbReference>
<reference evidence="3 4" key="1">
    <citation type="submission" date="2018-07" db="EMBL/GenBank/DDBJ databases">
        <title>Genomic Encyclopedia of Type Strains, Phase IV (KMG-IV): sequencing the most valuable type-strain genomes for metagenomic binning, comparative biology and taxonomic classification.</title>
        <authorList>
            <person name="Goeker M."/>
        </authorList>
    </citation>
    <scope>NUCLEOTIDE SEQUENCE [LARGE SCALE GENOMIC DNA]</scope>
    <source>
        <strain evidence="3 4">DSM 44290</strain>
    </source>
</reference>
<accession>A0A370I3Z1</accession>
<evidence type="ECO:0000259" key="2">
    <source>
        <dbReference type="Pfam" id="PF13191"/>
    </source>
</evidence>
<dbReference type="PANTHER" id="PTHR34301">
    <property type="entry name" value="DNA-BINDING PROTEIN-RELATED"/>
    <property type="match status" value="1"/>
</dbReference>
<dbReference type="InterPro" id="IPR027417">
    <property type="entry name" value="P-loop_NTPase"/>
</dbReference>
<dbReference type="Pfam" id="PF13191">
    <property type="entry name" value="AAA_16"/>
    <property type="match status" value="1"/>
</dbReference>
<dbReference type="Proteomes" id="UP000254869">
    <property type="component" value="Unassembled WGS sequence"/>
</dbReference>
<feature type="compositionally biased region" description="Pro residues" evidence="1">
    <location>
        <begin position="265"/>
        <end position="284"/>
    </location>
</feature>
<keyword evidence="4" id="KW-1185">Reference proteome</keyword>
<proteinExistence type="predicted"/>
<comment type="caution">
    <text evidence="3">The sequence shown here is derived from an EMBL/GenBank/DDBJ whole genome shotgun (WGS) entry which is preliminary data.</text>
</comment>